<dbReference type="InterPro" id="IPR038109">
    <property type="entry name" value="DNA_bind_recomb_sf"/>
</dbReference>
<dbReference type="Gene3D" id="3.90.1750.20">
    <property type="entry name" value="Putative Large Serine Recombinase, Chain B, Domain 2"/>
    <property type="match status" value="1"/>
</dbReference>
<reference evidence="5" key="1">
    <citation type="journal article" date="2019" name="Int. J. Syst. Evol. Microbiol.">
        <title>The Global Catalogue of Microorganisms (GCM) 10K type strain sequencing project: providing services to taxonomists for standard genome sequencing and annotation.</title>
        <authorList>
            <consortium name="The Broad Institute Genomics Platform"/>
            <consortium name="The Broad Institute Genome Sequencing Center for Infectious Disease"/>
            <person name="Wu L."/>
            <person name="Ma J."/>
        </authorList>
    </citation>
    <scope>NUCLEOTIDE SEQUENCE [LARGE SCALE GENOMIC DNA]</scope>
    <source>
        <strain evidence="5">CGMCC 1.12470</strain>
    </source>
</reference>
<evidence type="ECO:0000313" key="5">
    <source>
        <dbReference type="Proteomes" id="UP001597261"/>
    </source>
</evidence>
<proteinExistence type="predicted"/>
<feature type="compositionally biased region" description="Basic and acidic residues" evidence="2">
    <location>
        <begin position="140"/>
        <end position="156"/>
    </location>
</feature>
<dbReference type="SUPFAM" id="SSF53041">
    <property type="entry name" value="Resolvase-like"/>
    <property type="match status" value="1"/>
</dbReference>
<dbReference type="PANTHER" id="PTHR30461:SF23">
    <property type="entry name" value="DNA RECOMBINASE-RELATED"/>
    <property type="match status" value="1"/>
</dbReference>
<comment type="caution">
    <text evidence="4">The sequence shown here is derived from an EMBL/GenBank/DDBJ whole genome shotgun (WGS) entry which is preliminary data.</text>
</comment>
<name>A0ABW4J0M5_9ACTN</name>
<accession>A0ABW4J0M5</accession>
<protein>
    <submittedName>
        <fullName evidence="4">Recombinase family protein</fullName>
    </submittedName>
</protein>
<gene>
    <name evidence="4" type="ORF">ACFSL4_34225</name>
</gene>
<keyword evidence="1" id="KW-0175">Coiled coil</keyword>
<feature type="domain" description="Recombinase" evidence="3">
    <location>
        <begin position="161"/>
        <end position="265"/>
    </location>
</feature>
<dbReference type="InterPro" id="IPR036162">
    <property type="entry name" value="Resolvase-like_N_sf"/>
</dbReference>
<feature type="coiled-coil region" evidence="1">
    <location>
        <begin position="368"/>
        <end position="416"/>
    </location>
</feature>
<dbReference type="Pfam" id="PF07508">
    <property type="entry name" value="Recombinase"/>
    <property type="match status" value="1"/>
</dbReference>
<feature type="region of interest" description="Disordered" evidence="2">
    <location>
        <begin position="139"/>
        <end position="161"/>
    </location>
</feature>
<evidence type="ECO:0000256" key="1">
    <source>
        <dbReference type="SAM" id="Coils"/>
    </source>
</evidence>
<dbReference type="InterPro" id="IPR050639">
    <property type="entry name" value="SSR_resolvase"/>
</dbReference>
<dbReference type="InterPro" id="IPR006119">
    <property type="entry name" value="Resolv_N"/>
</dbReference>
<dbReference type="RefSeq" id="WP_381091598.1">
    <property type="nucleotide sequence ID" value="NZ_JBHUDX010000114.1"/>
</dbReference>
<dbReference type="EMBL" id="JBHUDX010000114">
    <property type="protein sequence ID" value="MFD1663092.1"/>
    <property type="molecule type" value="Genomic_DNA"/>
</dbReference>
<sequence length="489" mass="55033">MPLFSKGATYERISKADDGDEDGVIRQGEDTAELARQRGIPIGDRRFRDNDRSATHGKHRPDYERLMAAVQRGEVDVIIVYMLGRLWRNRRERAEGLELLRKHEVSILCVKGPELDLTTASGRLLAGLLGEVDTFEVEQMSEREQREMRQRVERGEPPTGPRCFGYTADGMELVPAEASEVEACFHALLAGATLSGIAADLNKRGILNRNGKAWSHNAVRGMLLNERYAGIRHYRGAPYPGKWPAVVDEVVWRSAVTILTDGDRKTSPGPARKWLLSGLALCGVCMDGTKVTSAQRGYRDRPSERVYKCSGGVKHLQRKADPIDTLIAGTDRSLIPDTNRRKPYGVVIQRLARPDAADLLLSEDVPELREFQRKATTLRAKLDENQDDYDNDRKTRKQYLDSNERLRARLDEVEAQMTHPQRAFVLKDLIPGSDIAGAVQRADFVARAWDALPLDRRRAVVDTLMKITLLPGKAGRRPFDPTTVRIDWH</sequence>
<evidence type="ECO:0000259" key="3">
    <source>
        <dbReference type="PROSITE" id="PS51737"/>
    </source>
</evidence>
<evidence type="ECO:0000313" key="4">
    <source>
        <dbReference type="EMBL" id="MFD1663092.1"/>
    </source>
</evidence>
<dbReference type="Pfam" id="PF00239">
    <property type="entry name" value="Resolvase"/>
    <property type="match status" value="1"/>
</dbReference>
<dbReference type="Proteomes" id="UP001597261">
    <property type="component" value="Unassembled WGS sequence"/>
</dbReference>
<keyword evidence="5" id="KW-1185">Reference proteome</keyword>
<dbReference type="Gene3D" id="3.40.50.1390">
    <property type="entry name" value="Resolvase, N-terminal catalytic domain"/>
    <property type="match status" value="1"/>
</dbReference>
<organism evidence="4 5">
    <name type="scientific">Streptomyces caeni</name>
    <dbReference type="NCBI Taxonomy" id="2307231"/>
    <lineage>
        <taxon>Bacteria</taxon>
        <taxon>Bacillati</taxon>
        <taxon>Actinomycetota</taxon>
        <taxon>Actinomycetes</taxon>
        <taxon>Kitasatosporales</taxon>
        <taxon>Streptomycetaceae</taxon>
        <taxon>Streptomyces</taxon>
    </lineage>
</organism>
<dbReference type="CDD" id="cd00338">
    <property type="entry name" value="Ser_Recombinase"/>
    <property type="match status" value="1"/>
</dbReference>
<dbReference type="PROSITE" id="PS51737">
    <property type="entry name" value="RECOMBINASE_DNA_BIND"/>
    <property type="match status" value="1"/>
</dbReference>
<dbReference type="InterPro" id="IPR011109">
    <property type="entry name" value="DNA_bind_recombinase_dom"/>
</dbReference>
<dbReference type="SMART" id="SM00857">
    <property type="entry name" value="Resolvase"/>
    <property type="match status" value="1"/>
</dbReference>
<dbReference type="PANTHER" id="PTHR30461">
    <property type="entry name" value="DNA-INVERTASE FROM LAMBDOID PROPHAGE"/>
    <property type="match status" value="1"/>
</dbReference>
<evidence type="ECO:0000256" key="2">
    <source>
        <dbReference type="SAM" id="MobiDB-lite"/>
    </source>
</evidence>